<accession>A0A7S8C9E0</accession>
<reference evidence="9 10" key="1">
    <citation type="submission" date="2019-07" db="EMBL/GenBank/DDBJ databases">
        <title>Genome sequence of 2 isolates from Red Sea Mangroves.</title>
        <authorList>
            <person name="Sefrji F."/>
            <person name="Michoud G."/>
            <person name="Merlino G."/>
            <person name="Daffonchio D."/>
        </authorList>
    </citation>
    <scope>NUCLEOTIDE SEQUENCE [LARGE SCALE GENOMIC DNA]</scope>
    <source>
        <strain evidence="9 10">R1DC41</strain>
    </source>
</reference>
<dbReference type="KEGG" id="mcui:G8O30_02060"/>
<feature type="transmembrane region" description="Helical" evidence="8">
    <location>
        <begin position="110"/>
        <end position="130"/>
    </location>
</feature>
<dbReference type="Proteomes" id="UP000593626">
    <property type="component" value="Chromosome"/>
</dbReference>
<keyword evidence="7 8" id="KW-0472">Membrane</keyword>
<evidence type="ECO:0000313" key="9">
    <source>
        <dbReference type="EMBL" id="QPC45826.1"/>
    </source>
</evidence>
<evidence type="ECO:0000256" key="2">
    <source>
        <dbReference type="ARBA" id="ARBA00007935"/>
    </source>
</evidence>
<evidence type="ECO:0000256" key="4">
    <source>
        <dbReference type="ARBA" id="ARBA00022475"/>
    </source>
</evidence>
<comment type="similarity">
    <text evidence="2">Belongs to the binding-protein-dependent transport system permease family. FecCD subfamily.</text>
</comment>
<evidence type="ECO:0000256" key="7">
    <source>
        <dbReference type="ARBA" id="ARBA00023136"/>
    </source>
</evidence>
<evidence type="ECO:0000256" key="1">
    <source>
        <dbReference type="ARBA" id="ARBA00004651"/>
    </source>
</evidence>
<gene>
    <name evidence="9" type="ORF">G8O30_02060</name>
</gene>
<dbReference type="AlphaFoldDB" id="A0A7S8C9E0"/>
<dbReference type="InterPro" id="IPR000522">
    <property type="entry name" value="ABC_transptr_permease_BtuC"/>
</dbReference>
<dbReference type="InterPro" id="IPR037294">
    <property type="entry name" value="ABC_BtuC-like"/>
</dbReference>
<keyword evidence="5 8" id="KW-0812">Transmembrane</keyword>
<feature type="transmembrane region" description="Helical" evidence="8">
    <location>
        <begin position="259"/>
        <end position="289"/>
    </location>
</feature>
<evidence type="ECO:0000256" key="3">
    <source>
        <dbReference type="ARBA" id="ARBA00022448"/>
    </source>
</evidence>
<dbReference type="CDD" id="cd06550">
    <property type="entry name" value="TM_ABC_iron-siderophores_like"/>
    <property type="match status" value="1"/>
</dbReference>
<keyword evidence="10" id="KW-1185">Reference proteome</keyword>
<organism evidence="9 10">
    <name type="scientific">Mangrovibacillus cuniculi</name>
    <dbReference type="NCBI Taxonomy" id="2593652"/>
    <lineage>
        <taxon>Bacteria</taxon>
        <taxon>Bacillati</taxon>
        <taxon>Bacillota</taxon>
        <taxon>Bacilli</taxon>
        <taxon>Bacillales</taxon>
        <taxon>Bacillaceae</taxon>
        <taxon>Mangrovibacillus</taxon>
    </lineage>
</organism>
<dbReference type="GO" id="GO:0033214">
    <property type="term" value="P:siderophore-iron import into cell"/>
    <property type="evidence" value="ECO:0007669"/>
    <property type="project" value="TreeGrafter"/>
</dbReference>
<feature type="transmembrane region" description="Helical" evidence="8">
    <location>
        <begin position="171"/>
        <end position="192"/>
    </location>
</feature>
<dbReference type="Gene3D" id="1.10.3470.10">
    <property type="entry name" value="ABC transporter involved in vitamin B12 uptake, BtuC"/>
    <property type="match status" value="1"/>
</dbReference>
<comment type="subcellular location">
    <subcellularLocation>
        <location evidence="1">Cell membrane</location>
        <topology evidence="1">Multi-pass membrane protein</topology>
    </subcellularLocation>
</comment>
<evidence type="ECO:0000256" key="5">
    <source>
        <dbReference type="ARBA" id="ARBA00022692"/>
    </source>
</evidence>
<feature type="transmembrane region" description="Helical" evidence="8">
    <location>
        <begin position="81"/>
        <end position="98"/>
    </location>
</feature>
<dbReference type="PANTHER" id="PTHR30472:SF25">
    <property type="entry name" value="ABC TRANSPORTER PERMEASE PROTEIN MJ0876-RELATED"/>
    <property type="match status" value="1"/>
</dbReference>
<evidence type="ECO:0000256" key="6">
    <source>
        <dbReference type="ARBA" id="ARBA00022989"/>
    </source>
</evidence>
<dbReference type="SUPFAM" id="SSF81345">
    <property type="entry name" value="ABC transporter involved in vitamin B12 uptake, BtuC"/>
    <property type="match status" value="1"/>
</dbReference>
<keyword evidence="6 8" id="KW-1133">Transmembrane helix</keyword>
<keyword evidence="3" id="KW-0813">Transport</keyword>
<feature type="transmembrane region" description="Helical" evidence="8">
    <location>
        <begin position="329"/>
        <end position="349"/>
    </location>
</feature>
<dbReference type="GO" id="GO:0022857">
    <property type="term" value="F:transmembrane transporter activity"/>
    <property type="evidence" value="ECO:0007669"/>
    <property type="project" value="InterPro"/>
</dbReference>
<dbReference type="Pfam" id="PF01032">
    <property type="entry name" value="FecCD"/>
    <property type="match status" value="1"/>
</dbReference>
<feature type="transmembrane region" description="Helical" evidence="8">
    <location>
        <begin position="21"/>
        <end position="43"/>
    </location>
</feature>
<dbReference type="PANTHER" id="PTHR30472">
    <property type="entry name" value="FERRIC ENTEROBACTIN TRANSPORT SYSTEM PERMEASE PROTEIN"/>
    <property type="match status" value="1"/>
</dbReference>
<dbReference type="FunFam" id="1.10.3470.10:FF:000001">
    <property type="entry name" value="Vitamin B12 ABC transporter permease BtuC"/>
    <property type="match status" value="1"/>
</dbReference>
<evidence type="ECO:0000256" key="8">
    <source>
        <dbReference type="SAM" id="Phobius"/>
    </source>
</evidence>
<proteinExistence type="inferred from homology"/>
<feature type="transmembrane region" description="Helical" evidence="8">
    <location>
        <begin position="213"/>
        <end position="232"/>
    </location>
</feature>
<evidence type="ECO:0000313" key="10">
    <source>
        <dbReference type="Proteomes" id="UP000593626"/>
    </source>
</evidence>
<dbReference type="GO" id="GO:0005886">
    <property type="term" value="C:plasma membrane"/>
    <property type="evidence" value="ECO:0007669"/>
    <property type="project" value="UniProtKB-SubCell"/>
</dbReference>
<dbReference type="EMBL" id="CP049742">
    <property type="protein sequence ID" value="QPC45826.1"/>
    <property type="molecule type" value="Genomic_DNA"/>
</dbReference>
<name>A0A7S8C9E0_9BACI</name>
<protein>
    <submittedName>
        <fullName evidence="9">Iron ABC transporter permease</fullName>
    </submittedName>
</protein>
<sequence>MHWNFLQRPSIQMHSKSNVPVTYIGAAIFLLAAFFFSLSIGSVTISLNDISATFLHSWFGLGQPVDAQTAAIILNIRLPRVVLACLVGMSLSLAGASLQGLLRNPLADPYTLGISSGASLGAVLTLSFAWTIPGLAIFSLPIISATFAFITLILVILFTNTFDRSMRVESLILTGIITSSFLGAIMSLVIALSGEELRQIIGWLLGSVSMRGWSYTLMLLPFFLLASILLLWQVNELNALAHGENRAHHLGVNVKRSKWIVLTAASVLAGVAVSVSGTIGFVGLVIPHLVRLITGANHRHVLPLSVIIGGGYLMLADLFARTVISPTELPIGVVTALIGAPVFGLLVYARARRNRS</sequence>
<keyword evidence="4" id="KW-1003">Cell membrane</keyword>
<feature type="transmembrane region" description="Helical" evidence="8">
    <location>
        <begin position="137"/>
        <end position="159"/>
    </location>
</feature>